<dbReference type="PANTHER" id="PTHR12296">
    <property type="entry name" value="DENN DOMAIN-CONTAINING PROTEIN 4"/>
    <property type="match status" value="1"/>
</dbReference>
<dbReference type="InterPro" id="IPR051696">
    <property type="entry name" value="DENN_Domain_GEFs"/>
</dbReference>
<proteinExistence type="predicted"/>
<keyword evidence="3" id="KW-1185">Reference proteome</keyword>
<reference evidence="2" key="4">
    <citation type="submission" date="2019-03" db="UniProtKB">
        <authorList>
            <consortium name="EnsemblPlants"/>
        </authorList>
    </citation>
    <scope>IDENTIFICATION</scope>
</reference>
<feature type="domain" description="UDENN" evidence="1">
    <location>
        <begin position="1"/>
        <end position="99"/>
    </location>
</feature>
<reference evidence="3" key="1">
    <citation type="journal article" date="2014" name="Science">
        <title>Ancient hybridizations among the ancestral genomes of bread wheat.</title>
        <authorList>
            <consortium name="International Wheat Genome Sequencing Consortium,"/>
            <person name="Marcussen T."/>
            <person name="Sandve S.R."/>
            <person name="Heier L."/>
            <person name="Spannagl M."/>
            <person name="Pfeifer M."/>
            <person name="Jakobsen K.S."/>
            <person name="Wulff B.B."/>
            <person name="Steuernagel B."/>
            <person name="Mayer K.F."/>
            <person name="Olsen O.A."/>
        </authorList>
    </citation>
    <scope>NUCLEOTIDE SEQUENCE [LARGE SCALE GENOMIC DNA]</scope>
    <source>
        <strain evidence="3">cv. AL8/78</strain>
    </source>
</reference>
<reference evidence="2" key="5">
    <citation type="journal article" date="2021" name="G3 (Bethesda)">
        <title>Aegilops tauschii genome assembly Aet v5.0 features greater sequence contiguity and improved annotation.</title>
        <authorList>
            <person name="Wang L."/>
            <person name="Zhu T."/>
            <person name="Rodriguez J.C."/>
            <person name="Deal K.R."/>
            <person name="Dubcovsky J."/>
            <person name="McGuire P.E."/>
            <person name="Lux T."/>
            <person name="Spannagl M."/>
            <person name="Mayer K.F.X."/>
            <person name="Baldrich P."/>
            <person name="Meyers B.C."/>
            <person name="Huo N."/>
            <person name="Gu Y.Q."/>
            <person name="Zhou H."/>
            <person name="Devos K.M."/>
            <person name="Bennetzen J.L."/>
            <person name="Unver T."/>
            <person name="Budak H."/>
            <person name="Gulick P.J."/>
            <person name="Galiba G."/>
            <person name="Kalapos B."/>
            <person name="Nelson D.R."/>
            <person name="Li P."/>
            <person name="You F.M."/>
            <person name="Luo M.C."/>
            <person name="Dvorak J."/>
        </authorList>
    </citation>
    <scope>NUCLEOTIDE SEQUENCE [LARGE SCALE GENOMIC DNA]</scope>
    <source>
        <strain evidence="2">cv. AL8/78</strain>
    </source>
</reference>
<evidence type="ECO:0000313" key="3">
    <source>
        <dbReference type="Proteomes" id="UP000015105"/>
    </source>
</evidence>
<dbReference type="GO" id="GO:0031410">
    <property type="term" value="C:cytoplasmic vesicle"/>
    <property type="evidence" value="ECO:0007669"/>
    <property type="project" value="TreeGrafter"/>
</dbReference>
<organism evidence="2 3">
    <name type="scientific">Aegilops tauschii subsp. strangulata</name>
    <name type="common">Goatgrass</name>
    <dbReference type="NCBI Taxonomy" id="200361"/>
    <lineage>
        <taxon>Eukaryota</taxon>
        <taxon>Viridiplantae</taxon>
        <taxon>Streptophyta</taxon>
        <taxon>Embryophyta</taxon>
        <taxon>Tracheophyta</taxon>
        <taxon>Spermatophyta</taxon>
        <taxon>Magnoliopsida</taxon>
        <taxon>Liliopsida</taxon>
        <taxon>Poales</taxon>
        <taxon>Poaceae</taxon>
        <taxon>BOP clade</taxon>
        <taxon>Pooideae</taxon>
        <taxon>Triticodae</taxon>
        <taxon>Triticeae</taxon>
        <taxon>Triticinae</taxon>
        <taxon>Aegilops</taxon>
    </lineage>
</organism>
<dbReference type="InterPro" id="IPR005113">
    <property type="entry name" value="uDENN_dom"/>
</dbReference>
<dbReference type="EnsemblPlants" id="AET3Gv20513400.30">
    <property type="protein sequence ID" value="AET3Gv20513400.30"/>
    <property type="gene ID" value="AET3Gv20513400"/>
</dbReference>
<dbReference type="Gene3D" id="3.30.450.200">
    <property type="match status" value="1"/>
</dbReference>
<name>A0A453EYI9_AEGTS</name>
<dbReference type="InterPro" id="IPR037516">
    <property type="entry name" value="Tripartite_DENN"/>
</dbReference>
<sequence>CVLPAGVRIYSSRLDANDVSTYPRSYPIVLTEGDGSKIYVSCIAFRDPICEDIIEAYQIPVNSFADKCICFVSHSPCFQVLRDALEEIFVLCFSPAGCR</sequence>
<evidence type="ECO:0000259" key="1">
    <source>
        <dbReference type="PROSITE" id="PS50211"/>
    </source>
</evidence>
<dbReference type="GO" id="GO:0032483">
    <property type="term" value="P:regulation of Rab protein signal transduction"/>
    <property type="evidence" value="ECO:0007669"/>
    <property type="project" value="TreeGrafter"/>
</dbReference>
<reference evidence="3" key="2">
    <citation type="journal article" date="2017" name="Nat. Plants">
        <title>The Aegilops tauschii genome reveals multiple impacts of transposons.</title>
        <authorList>
            <person name="Zhao G."/>
            <person name="Zou C."/>
            <person name="Li K."/>
            <person name="Wang K."/>
            <person name="Li T."/>
            <person name="Gao L."/>
            <person name="Zhang X."/>
            <person name="Wang H."/>
            <person name="Yang Z."/>
            <person name="Liu X."/>
            <person name="Jiang W."/>
            <person name="Mao L."/>
            <person name="Kong X."/>
            <person name="Jiao Y."/>
            <person name="Jia J."/>
        </authorList>
    </citation>
    <scope>NUCLEOTIDE SEQUENCE [LARGE SCALE GENOMIC DNA]</scope>
    <source>
        <strain evidence="3">cv. AL8/78</strain>
    </source>
</reference>
<dbReference type="PANTHER" id="PTHR12296:SF21">
    <property type="entry name" value="DENN DOMAIN-CONTAINING PROTEIN 3"/>
    <property type="match status" value="1"/>
</dbReference>
<accession>A0A453EYI9</accession>
<dbReference type="Gramene" id="AET3Gv20513400.30">
    <property type="protein sequence ID" value="AET3Gv20513400.30"/>
    <property type="gene ID" value="AET3Gv20513400"/>
</dbReference>
<protein>
    <recommendedName>
        <fullName evidence="1">UDENN domain-containing protein</fullName>
    </recommendedName>
</protein>
<dbReference type="Proteomes" id="UP000015105">
    <property type="component" value="Chromosome 3D"/>
</dbReference>
<evidence type="ECO:0000313" key="2">
    <source>
        <dbReference type="EnsemblPlants" id="AET3Gv20513400.30"/>
    </source>
</evidence>
<dbReference type="Pfam" id="PF03456">
    <property type="entry name" value="uDENN"/>
    <property type="match status" value="1"/>
</dbReference>
<dbReference type="PROSITE" id="PS50211">
    <property type="entry name" value="DENN"/>
    <property type="match status" value="1"/>
</dbReference>
<reference evidence="2" key="3">
    <citation type="journal article" date="2017" name="Nature">
        <title>Genome sequence of the progenitor of the wheat D genome Aegilops tauschii.</title>
        <authorList>
            <person name="Luo M.C."/>
            <person name="Gu Y.Q."/>
            <person name="Puiu D."/>
            <person name="Wang H."/>
            <person name="Twardziok S.O."/>
            <person name="Deal K.R."/>
            <person name="Huo N."/>
            <person name="Zhu T."/>
            <person name="Wang L."/>
            <person name="Wang Y."/>
            <person name="McGuire P.E."/>
            <person name="Liu S."/>
            <person name="Long H."/>
            <person name="Ramasamy R.K."/>
            <person name="Rodriguez J.C."/>
            <person name="Van S.L."/>
            <person name="Yuan L."/>
            <person name="Wang Z."/>
            <person name="Xia Z."/>
            <person name="Xiao L."/>
            <person name="Anderson O.D."/>
            <person name="Ouyang S."/>
            <person name="Liang Y."/>
            <person name="Zimin A.V."/>
            <person name="Pertea G."/>
            <person name="Qi P."/>
            <person name="Bennetzen J.L."/>
            <person name="Dai X."/>
            <person name="Dawson M.W."/>
            <person name="Muller H.G."/>
            <person name="Kugler K."/>
            <person name="Rivarola-Duarte L."/>
            <person name="Spannagl M."/>
            <person name="Mayer K.F.X."/>
            <person name="Lu F.H."/>
            <person name="Bevan M.W."/>
            <person name="Leroy P."/>
            <person name="Li P."/>
            <person name="You F.M."/>
            <person name="Sun Q."/>
            <person name="Liu Z."/>
            <person name="Lyons E."/>
            <person name="Wicker T."/>
            <person name="Salzberg S.L."/>
            <person name="Devos K.M."/>
            <person name="Dvorak J."/>
        </authorList>
    </citation>
    <scope>NUCLEOTIDE SEQUENCE [LARGE SCALE GENOMIC DNA]</scope>
    <source>
        <strain evidence="2">cv. AL8/78</strain>
    </source>
</reference>
<dbReference type="AlphaFoldDB" id="A0A453EYI9"/>